<evidence type="ECO:0000313" key="2">
    <source>
        <dbReference type="Proteomes" id="UP000595278"/>
    </source>
</evidence>
<name>A0A974RY17_9GAMM</name>
<dbReference type="KEGG" id="eaz:JHT90_06170"/>
<proteinExistence type="predicted"/>
<dbReference type="RefSeq" id="WP_201095264.1">
    <property type="nucleotide sequence ID" value="NZ_CP067393.1"/>
</dbReference>
<dbReference type="EMBL" id="CP067393">
    <property type="protein sequence ID" value="QQP86823.1"/>
    <property type="molecule type" value="Genomic_DNA"/>
</dbReference>
<dbReference type="AlphaFoldDB" id="A0A974RY17"/>
<evidence type="ECO:0000313" key="1">
    <source>
        <dbReference type="EMBL" id="QQP86823.1"/>
    </source>
</evidence>
<organism evidence="1 2">
    <name type="scientific">Entomomonas asaccharolytica</name>
    <dbReference type="NCBI Taxonomy" id="2785331"/>
    <lineage>
        <taxon>Bacteria</taxon>
        <taxon>Pseudomonadati</taxon>
        <taxon>Pseudomonadota</taxon>
        <taxon>Gammaproteobacteria</taxon>
        <taxon>Pseudomonadales</taxon>
        <taxon>Pseudomonadaceae</taxon>
        <taxon>Entomomonas</taxon>
    </lineage>
</organism>
<sequence length="84" mass="9418">MTNITFKCNKCNTEGTEDLNDWEFDQDFDSDCDMGPSINYWVSIDTKCPKCGNSINITLIQTEYPIGADGELEVDSSTGCYDIK</sequence>
<dbReference type="Proteomes" id="UP000595278">
    <property type="component" value="Chromosome"/>
</dbReference>
<protein>
    <submittedName>
        <fullName evidence="1">Uncharacterized protein</fullName>
    </submittedName>
</protein>
<keyword evidence="2" id="KW-1185">Reference proteome</keyword>
<reference evidence="1 2" key="1">
    <citation type="submission" date="2021-01" db="EMBL/GenBank/DDBJ databases">
        <title>Entomomonas sp. F2A isolated from a house cricket (Acheta domesticus).</title>
        <authorList>
            <person name="Spergser J."/>
            <person name="Busse H.-J."/>
        </authorList>
    </citation>
    <scope>NUCLEOTIDE SEQUENCE [LARGE SCALE GENOMIC DNA]</scope>
    <source>
        <strain evidence="1 2">F2A</strain>
    </source>
</reference>
<gene>
    <name evidence="1" type="ORF">JHT90_06170</name>
</gene>
<accession>A0A974RY17</accession>